<protein>
    <submittedName>
        <fullName evidence="1">Uncharacterized protein</fullName>
    </submittedName>
</protein>
<evidence type="ECO:0000313" key="1">
    <source>
        <dbReference type="EMBL" id="CAF9905852.1"/>
    </source>
</evidence>
<gene>
    <name evidence="1" type="ORF">ALECFALPRED_001364</name>
</gene>
<dbReference type="InterPro" id="IPR036915">
    <property type="entry name" value="Cyclin-like_sf"/>
</dbReference>
<dbReference type="OrthoDB" id="10324696at2759"/>
<evidence type="ECO:0000313" key="2">
    <source>
        <dbReference type="Proteomes" id="UP000664203"/>
    </source>
</evidence>
<proteinExistence type="predicted"/>
<sequence length="452" mass="50671">MCAFTWLTSNNTCPLCRKDFFPAQPRPYLEHGISGDATPNPPVATRAPEIIEHDEEVLSEIIRYCCSTPDWDDGFSADAFRIAEPMAEALRQRVQAEGFGLDSIAGTTIYIVSHLLGRPRSHLEISRALFIEGDCISSLHTHIYADRETLIDPPMLEVLGRGRMIDVLAFLPLPDFDEEMIDNEYEASTYPVNARFLRSLCCRFCYQLGHRGSVVRLVQQIADAIREGSYSGVRLHIKITAVSIFIALHLMGLDTSYEQIQQQTGVVKSTIQDSYRRLYPHRNHLVNSSSLEYIGRHDRSRALGALTSLSWPPLHPEITNDPGQNESQSEDDEVIHIPIQDDHVLQMYKRECESFCAALGLNVQATNLCYRIALIISSEDRVDASPLSIAAVSIYIATRIIGRLVSYEEISTVVGLSSDAIHAYYRALARRDVIIEGVWLIFIGSFVGNNVV</sequence>
<organism evidence="1 2">
    <name type="scientific">Alectoria fallacina</name>
    <dbReference type="NCBI Taxonomy" id="1903189"/>
    <lineage>
        <taxon>Eukaryota</taxon>
        <taxon>Fungi</taxon>
        <taxon>Dikarya</taxon>
        <taxon>Ascomycota</taxon>
        <taxon>Pezizomycotina</taxon>
        <taxon>Lecanoromycetes</taxon>
        <taxon>OSLEUM clade</taxon>
        <taxon>Lecanoromycetidae</taxon>
        <taxon>Lecanorales</taxon>
        <taxon>Lecanorineae</taxon>
        <taxon>Parmeliaceae</taxon>
        <taxon>Alectoria</taxon>
    </lineage>
</organism>
<dbReference type="SUPFAM" id="SSF57850">
    <property type="entry name" value="RING/U-box"/>
    <property type="match status" value="1"/>
</dbReference>
<comment type="caution">
    <text evidence="1">The sequence shown here is derived from an EMBL/GenBank/DDBJ whole genome shotgun (WGS) entry which is preliminary data.</text>
</comment>
<reference evidence="1" key="1">
    <citation type="submission" date="2021-03" db="EMBL/GenBank/DDBJ databases">
        <authorList>
            <person name="Tagirdzhanova G."/>
        </authorList>
    </citation>
    <scope>NUCLEOTIDE SEQUENCE</scope>
</reference>
<name>A0A8H3EKT0_9LECA</name>
<dbReference type="Proteomes" id="UP000664203">
    <property type="component" value="Unassembled WGS sequence"/>
</dbReference>
<keyword evidence="2" id="KW-1185">Reference proteome</keyword>
<accession>A0A8H3EKT0</accession>
<dbReference type="Gene3D" id="1.10.472.10">
    <property type="entry name" value="Cyclin-like"/>
    <property type="match status" value="2"/>
</dbReference>
<dbReference type="EMBL" id="CAJPDR010000013">
    <property type="protein sequence ID" value="CAF9905852.1"/>
    <property type="molecule type" value="Genomic_DNA"/>
</dbReference>
<dbReference type="AlphaFoldDB" id="A0A8H3EKT0"/>
<dbReference type="SUPFAM" id="SSF47954">
    <property type="entry name" value="Cyclin-like"/>
    <property type="match status" value="2"/>
</dbReference>